<evidence type="ECO:0000256" key="1">
    <source>
        <dbReference type="ARBA" id="ARBA00022723"/>
    </source>
</evidence>
<dbReference type="RefSeq" id="WP_145216756.1">
    <property type="nucleotide sequence ID" value="NZ_CP036269.1"/>
</dbReference>
<gene>
    <name evidence="8" type="ORF">Pan241w_29380</name>
</gene>
<keyword evidence="1 5" id="KW-0479">Metal-binding</keyword>
<proteinExistence type="predicted"/>
<keyword evidence="3 5" id="KW-0408">Iron</keyword>
<dbReference type="InterPro" id="IPR009056">
    <property type="entry name" value="Cyt_c-like_dom"/>
</dbReference>
<evidence type="ECO:0000256" key="3">
    <source>
        <dbReference type="ARBA" id="ARBA00023004"/>
    </source>
</evidence>
<dbReference type="OrthoDB" id="127107at2"/>
<dbReference type="PROSITE" id="PS51007">
    <property type="entry name" value="CYTC"/>
    <property type="match status" value="1"/>
</dbReference>
<dbReference type="GO" id="GO:0046872">
    <property type="term" value="F:metal ion binding"/>
    <property type="evidence" value="ECO:0007669"/>
    <property type="project" value="UniProtKB-KW"/>
</dbReference>
<dbReference type="InterPro" id="IPR013320">
    <property type="entry name" value="ConA-like_dom_sf"/>
</dbReference>
<reference evidence="8 9" key="1">
    <citation type="submission" date="2019-02" db="EMBL/GenBank/DDBJ databases">
        <title>Deep-cultivation of Planctomycetes and their phenomic and genomic characterization uncovers novel biology.</title>
        <authorList>
            <person name="Wiegand S."/>
            <person name="Jogler M."/>
            <person name="Boedeker C."/>
            <person name="Pinto D."/>
            <person name="Vollmers J."/>
            <person name="Rivas-Marin E."/>
            <person name="Kohn T."/>
            <person name="Peeters S.H."/>
            <person name="Heuer A."/>
            <person name="Rast P."/>
            <person name="Oberbeckmann S."/>
            <person name="Bunk B."/>
            <person name="Jeske O."/>
            <person name="Meyerdierks A."/>
            <person name="Storesund J.E."/>
            <person name="Kallscheuer N."/>
            <person name="Luecker S."/>
            <person name="Lage O.M."/>
            <person name="Pohl T."/>
            <person name="Merkel B.J."/>
            <person name="Hornburger P."/>
            <person name="Mueller R.-W."/>
            <person name="Bruemmer F."/>
            <person name="Labrenz M."/>
            <person name="Spormann A.M."/>
            <person name="Op den Camp H."/>
            <person name="Overmann J."/>
            <person name="Amann R."/>
            <person name="Jetten M.S.M."/>
            <person name="Mascher T."/>
            <person name="Medema M.H."/>
            <person name="Devos D.P."/>
            <person name="Kaster A.-K."/>
            <person name="Ovreas L."/>
            <person name="Rohde M."/>
            <person name="Galperin M.Y."/>
            <person name="Jogler C."/>
        </authorList>
    </citation>
    <scope>NUCLEOTIDE SEQUENCE [LARGE SCALE GENOMIC DNA]</scope>
    <source>
        <strain evidence="8 9">Pan241w</strain>
    </source>
</reference>
<dbReference type="EMBL" id="CP036269">
    <property type="protein sequence ID" value="QDT42849.1"/>
    <property type="molecule type" value="Genomic_DNA"/>
</dbReference>
<dbReference type="Pfam" id="PF13385">
    <property type="entry name" value="Laminin_G_3"/>
    <property type="match status" value="1"/>
</dbReference>
<dbReference type="Pfam" id="PF07587">
    <property type="entry name" value="PSD1"/>
    <property type="match status" value="1"/>
</dbReference>
<dbReference type="Pfam" id="PF07635">
    <property type="entry name" value="PSCyt1"/>
    <property type="match status" value="1"/>
</dbReference>
<name>A0A517RG40_9PLAN</name>
<dbReference type="SUPFAM" id="SSF49899">
    <property type="entry name" value="Concanavalin A-like lectins/glucanases"/>
    <property type="match status" value="1"/>
</dbReference>
<evidence type="ECO:0000256" key="4">
    <source>
        <dbReference type="ARBA" id="ARBA00023157"/>
    </source>
</evidence>
<dbReference type="AlphaFoldDB" id="A0A517RG40"/>
<dbReference type="InterPro" id="IPR011429">
    <property type="entry name" value="Cyt_c_Planctomycete-type"/>
</dbReference>
<dbReference type="KEGG" id="gaz:Pan241w_29380"/>
<keyword evidence="6" id="KW-0175">Coiled coil</keyword>
<dbReference type="PANTHER" id="PTHR35889:SF3">
    <property type="entry name" value="F-BOX DOMAIN-CONTAINING PROTEIN"/>
    <property type="match status" value="1"/>
</dbReference>
<keyword evidence="4" id="KW-1015">Disulfide bond</keyword>
<feature type="domain" description="Cytochrome c" evidence="7">
    <location>
        <begin position="30"/>
        <end position="129"/>
    </location>
</feature>
<keyword evidence="2" id="KW-0732">Signal</keyword>
<dbReference type="Proteomes" id="UP000317171">
    <property type="component" value="Chromosome"/>
</dbReference>
<dbReference type="SMART" id="SM00560">
    <property type="entry name" value="LamGL"/>
    <property type="match status" value="1"/>
</dbReference>
<evidence type="ECO:0000313" key="8">
    <source>
        <dbReference type="EMBL" id="QDT42849.1"/>
    </source>
</evidence>
<sequence>MKTLQKVTAVIVITSLFGLFLPEVSAKEAQPDQAGLDFFEKKIRPVLIQHCYECHSADSKNLKGSLLLDSKQGTLNGGDSGTALVPGKPAESLLLETMRYGEESYQMPPKGKLPDEVIADFEKWIAMGAPDPRNETKKKQVKAEIDFEKARAFWSFQPPKSHPAPKVKQQNWPVNKIDAFVLAAQEAKGFSPAPAANKRTLIRRVYFDLIGLPPTPQEVGQFVKDKSPDAYARLIDRLLKSPHYGERWGRHWLDVARYAEDNTNMGPHNGPYPHAYRYRDWVIKALNDDMPYDEFIIRQLATDFLPETGPEDYPALGYMGLGPSYHKEVALSQVTLENRYADDWEDRVDSLCRGLLGLTMACARCHDHKYDPLTVEDYYGIAGVFASVRQTTRPIIPDEEVAKTQPARDKANKLTEENKTLTDTIRELNKRNALLKQQIQKAGKTEFALIAPRPDLKKQATIQFPIPPVELKQNTSLIAAYNKTIKDNKAKVEEIKKATPGFDLPLADALTEEQVRVEEITEDRMKIVYYPDKPRDLNVFIRGNAGNLGKLVPRRFVKVLAGENPEPFKNGSGRLELARSIASRDNPLTARVMVNRVWQHHFGEGLVDTPSNFGKTGSQPSHPELLDDLTVWFMDEGWSLKKLHRLIMLSATYRQSSNVVLTDAQKKQDPNNRLLSYFNRRRLEAEVYRDALLAAGNNLDATQAGPSGDVDDPTFHRRGIYANVSRHKLSTFLQSYDFPDPAIHAARRSKTTTPLQQLFVLNSPFVRQQAQQLANRFEGESSEQRIDGVYQLLFSRAPTQKETQIGLQFIERAGLTDEPQPAVEQIPTFAGKRIKADVKELGDSYSVELWVKNQIPNDKRIITGYFFSRGKDSAAKAAGDHLGIAGKYRPNKAGRLFFYNGDQQRQTLFGNTVIKPDTWNHVVFIRDQQKIQVYLNGNPKPEITGEAKPGYESGVSEVIIAGRNDNFSNFQGQLGAVALFNRVLSPSEVQKHFHSAKMEKGQLSHAEYVASILESDPLSCWPLRTDNPNLAQAADITDNKNNGVYEGRETTDPKQLTPWQRYCQALLCSNEMMFVD</sequence>
<organism evidence="8 9">
    <name type="scientific">Gimesia alba</name>
    <dbReference type="NCBI Taxonomy" id="2527973"/>
    <lineage>
        <taxon>Bacteria</taxon>
        <taxon>Pseudomonadati</taxon>
        <taxon>Planctomycetota</taxon>
        <taxon>Planctomycetia</taxon>
        <taxon>Planctomycetales</taxon>
        <taxon>Planctomycetaceae</taxon>
        <taxon>Gimesia</taxon>
    </lineage>
</organism>
<evidence type="ECO:0000256" key="5">
    <source>
        <dbReference type="PROSITE-ProRule" id="PRU00433"/>
    </source>
</evidence>
<dbReference type="GO" id="GO:0020037">
    <property type="term" value="F:heme binding"/>
    <property type="evidence" value="ECO:0007669"/>
    <property type="project" value="InterPro"/>
</dbReference>
<dbReference type="InterPro" id="IPR006558">
    <property type="entry name" value="LamG-like"/>
</dbReference>
<dbReference type="InterPro" id="IPR011444">
    <property type="entry name" value="DUF1549"/>
</dbReference>
<keyword evidence="9" id="KW-1185">Reference proteome</keyword>
<evidence type="ECO:0000256" key="2">
    <source>
        <dbReference type="ARBA" id="ARBA00022729"/>
    </source>
</evidence>
<accession>A0A517RG40</accession>
<dbReference type="Gene3D" id="2.60.120.200">
    <property type="match status" value="1"/>
</dbReference>
<dbReference type="PANTHER" id="PTHR35889">
    <property type="entry name" value="CYCLOINULO-OLIGOSACCHARIDE FRUCTANOTRANSFERASE-RELATED"/>
    <property type="match status" value="1"/>
</dbReference>
<dbReference type="Pfam" id="PF07583">
    <property type="entry name" value="PSCyt2"/>
    <property type="match status" value="1"/>
</dbReference>
<protein>
    <submittedName>
        <fullName evidence="8">Planctomycete cytochrome C</fullName>
    </submittedName>
</protein>
<dbReference type="GO" id="GO:0009055">
    <property type="term" value="F:electron transfer activity"/>
    <property type="evidence" value="ECO:0007669"/>
    <property type="project" value="InterPro"/>
</dbReference>
<evidence type="ECO:0000259" key="7">
    <source>
        <dbReference type="PROSITE" id="PS51007"/>
    </source>
</evidence>
<evidence type="ECO:0000313" key="9">
    <source>
        <dbReference type="Proteomes" id="UP000317171"/>
    </source>
</evidence>
<feature type="coiled-coil region" evidence="6">
    <location>
        <begin position="411"/>
        <end position="445"/>
    </location>
</feature>
<evidence type="ECO:0000256" key="6">
    <source>
        <dbReference type="SAM" id="Coils"/>
    </source>
</evidence>
<dbReference type="InterPro" id="IPR022655">
    <property type="entry name" value="DUF1553"/>
</dbReference>
<keyword evidence="5" id="KW-0349">Heme</keyword>